<accession>K3X1L6</accession>
<sequence length="207" mass="23643">MAVAREQQPQLLDPSTVLLLLRAPYPTRSLLCRALPTPLKGTQARPLLPNDLQVAGKLLAVGFSIFIVCILVFFCILTSQSAFAQRTVVRKHSLESSRSCRRPIACSHVSVTRIVRSSHAAAWTCHRRTATNVAIRDFHEHVFFKRGVYLERHDVEYIHLQLVLHKRFPLVERRRVVVMVAFRFFVLHRDRHAAIFALPLSSLFASE</sequence>
<evidence type="ECO:0000256" key="1">
    <source>
        <dbReference type="SAM" id="Phobius"/>
    </source>
</evidence>
<reference evidence="3" key="1">
    <citation type="journal article" date="2010" name="Genome Biol.">
        <title>Genome sequence of the necrotrophic plant pathogen Pythium ultimum reveals original pathogenicity mechanisms and effector repertoire.</title>
        <authorList>
            <person name="Levesque C.A."/>
            <person name="Brouwer H."/>
            <person name="Cano L."/>
            <person name="Hamilton J.P."/>
            <person name="Holt C."/>
            <person name="Huitema E."/>
            <person name="Raffaele S."/>
            <person name="Robideau G.P."/>
            <person name="Thines M."/>
            <person name="Win J."/>
            <person name="Zerillo M.M."/>
            <person name="Beakes G.W."/>
            <person name="Boore J.L."/>
            <person name="Busam D."/>
            <person name="Dumas B."/>
            <person name="Ferriera S."/>
            <person name="Fuerstenberg S.I."/>
            <person name="Gachon C.M."/>
            <person name="Gaulin E."/>
            <person name="Govers F."/>
            <person name="Grenville-Briggs L."/>
            <person name="Horner N."/>
            <person name="Hostetler J."/>
            <person name="Jiang R.H."/>
            <person name="Johnson J."/>
            <person name="Krajaejun T."/>
            <person name="Lin H."/>
            <person name="Meijer H.J."/>
            <person name="Moore B."/>
            <person name="Morris P."/>
            <person name="Phuntmart V."/>
            <person name="Puiu D."/>
            <person name="Shetty J."/>
            <person name="Stajich J.E."/>
            <person name="Tripathy S."/>
            <person name="Wawra S."/>
            <person name="van West P."/>
            <person name="Whitty B.R."/>
            <person name="Coutinho P.M."/>
            <person name="Henrissat B."/>
            <person name="Martin F."/>
            <person name="Thomas P.D."/>
            <person name="Tyler B.M."/>
            <person name="De Vries R.P."/>
            <person name="Kamoun S."/>
            <person name="Yandell M."/>
            <person name="Tisserat N."/>
            <person name="Buell C.R."/>
        </authorList>
    </citation>
    <scope>NUCLEOTIDE SEQUENCE</scope>
    <source>
        <strain evidence="3">DAOM:BR144</strain>
    </source>
</reference>
<keyword evidence="1" id="KW-0472">Membrane</keyword>
<organism evidence="2 3">
    <name type="scientific">Globisporangium ultimum (strain ATCC 200006 / CBS 805.95 / DAOM BR144)</name>
    <name type="common">Pythium ultimum</name>
    <dbReference type="NCBI Taxonomy" id="431595"/>
    <lineage>
        <taxon>Eukaryota</taxon>
        <taxon>Sar</taxon>
        <taxon>Stramenopiles</taxon>
        <taxon>Oomycota</taxon>
        <taxon>Peronosporomycetes</taxon>
        <taxon>Pythiales</taxon>
        <taxon>Pythiaceae</taxon>
        <taxon>Globisporangium</taxon>
    </lineage>
</organism>
<dbReference type="VEuPathDB" id="FungiDB:PYU1_G011091"/>
<protein>
    <submittedName>
        <fullName evidence="2">Uncharacterized protein</fullName>
    </submittedName>
</protein>
<dbReference type="EMBL" id="GL376606">
    <property type="status" value="NOT_ANNOTATED_CDS"/>
    <property type="molecule type" value="Genomic_DNA"/>
</dbReference>
<evidence type="ECO:0000313" key="2">
    <source>
        <dbReference type="EnsemblProtists" id="PYU1_T011115"/>
    </source>
</evidence>
<dbReference type="InParanoid" id="K3X1L6"/>
<keyword evidence="1" id="KW-0812">Transmembrane</keyword>
<keyword evidence="1" id="KW-1133">Transmembrane helix</keyword>
<name>K3X1L6_GLOUD</name>
<reference evidence="2" key="3">
    <citation type="submission" date="2015-02" db="UniProtKB">
        <authorList>
            <consortium name="EnsemblProtists"/>
        </authorList>
    </citation>
    <scope>IDENTIFICATION</scope>
    <source>
        <strain evidence="2">DAOM BR144</strain>
    </source>
</reference>
<keyword evidence="3" id="KW-1185">Reference proteome</keyword>
<dbReference type="HOGENOM" id="CLU_1329387_0_0_1"/>
<reference evidence="3" key="2">
    <citation type="submission" date="2010-04" db="EMBL/GenBank/DDBJ databases">
        <authorList>
            <person name="Buell R."/>
            <person name="Hamilton J."/>
            <person name="Hostetler J."/>
        </authorList>
    </citation>
    <scope>NUCLEOTIDE SEQUENCE [LARGE SCALE GENOMIC DNA]</scope>
    <source>
        <strain evidence="3">DAOM:BR144</strain>
    </source>
</reference>
<dbReference type="Proteomes" id="UP000019132">
    <property type="component" value="Unassembled WGS sequence"/>
</dbReference>
<dbReference type="AlphaFoldDB" id="K3X1L6"/>
<dbReference type="EnsemblProtists" id="PYU1_T011115">
    <property type="protein sequence ID" value="PYU1_T011115"/>
    <property type="gene ID" value="PYU1_G011091"/>
</dbReference>
<feature type="transmembrane region" description="Helical" evidence="1">
    <location>
        <begin position="58"/>
        <end position="77"/>
    </location>
</feature>
<proteinExistence type="predicted"/>
<evidence type="ECO:0000313" key="3">
    <source>
        <dbReference type="Proteomes" id="UP000019132"/>
    </source>
</evidence>